<keyword evidence="2" id="KW-0732">Signal</keyword>
<feature type="chain" id="PRO_5023851895" description="Right handed beta helix domain-containing protein" evidence="2">
    <location>
        <begin position="22"/>
        <end position="551"/>
    </location>
</feature>
<accession>A0A5J4WVJ7</accession>
<keyword evidence="1" id="KW-0472">Membrane</keyword>
<dbReference type="Proteomes" id="UP000324800">
    <property type="component" value="Unassembled WGS sequence"/>
</dbReference>
<feature type="transmembrane region" description="Helical" evidence="1">
    <location>
        <begin position="461"/>
        <end position="486"/>
    </location>
</feature>
<reference evidence="3 4" key="1">
    <citation type="submission" date="2019-03" db="EMBL/GenBank/DDBJ databases">
        <title>Single cell metagenomics reveals metabolic interactions within the superorganism composed of flagellate Streblomastix strix and complex community of Bacteroidetes bacteria on its surface.</title>
        <authorList>
            <person name="Treitli S.C."/>
            <person name="Kolisko M."/>
            <person name="Husnik F."/>
            <person name="Keeling P."/>
            <person name="Hampl V."/>
        </authorList>
    </citation>
    <scope>NUCLEOTIDE SEQUENCE [LARGE SCALE GENOMIC DNA]</scope>
    <source>
        <strain evidence="3">ST1C</strain>
    </source>
</reference>
<evidence type="ECO:0000256" key="1">
    <source>
        <dbReference type="SAM" id="Phobius"/>
    </source>
</evidence>
<gene>
    <name evidence="3" type="ORF">EZS28_005437</name>
</gene>
<proteinExistence type="predicted"/>
<keyword evidence="1" id="KW-0812">Transmembrane</keyword>
<dbReference type="SUPFAM" id="SSF51126">
    <property type="entry name" value="Pectin lyase-like"/>
    <property type="match status" value="1"/>
</dbReference>
<keyword evidence="1" id="KW-1133">Transmembrane helix</keyword>
<name>A0A5J4WVJ7_9EUKA</name>
<protein>
    <recommendedName>
        <fullName evidence="5">Right handed beta helix domain-containing protein</fullName>
    </recommendedName>
</protein>
<dbReference type="InterPro" id="IPR011050">
    <property type="entry name" value="Pectin_lyase_fold/virulence"/>
</dbReference>
<feature type="signal peptide" evidence="2">
    <location>
        <begin position="1"/>
        <end position="21"/>
    </location>
</feature>
<dbReference type="AlphaFoldDB" id="A0A5J4WVJ7"/>
<sequence>MQKMNIAITILFLILSSHIYAVTSVRTLEDAPQSLITSTGKIPQISYLQNKRYISHGLNVAHKIISLQGSSYTEIVLDGTQDALFTRKEAHISLQHIIFLVNYGYFIAKVEHLSQIMFKDNTLHGTAIIGNCFEITGGELTIQNLKLQYENSAQKRISSIISFSDLGGYLHVIGTTIDDVFVEGDKHIFDYERTTEIQITNCKFTKIQIDNRDFTQQNKDREDISTGNAVYKDCKWQVCNSYNYGGALSFVSNGDLQLKDCKFINCMSAGGRGGAIYIVGSGNHTIEDCKFDSCIASYQQYAEGGSLYIDGGLNTLKNVDIKQSKVEITAPFGYDTSQYPQLGGALFIRNWLNNSQIVCIMIMGSQSGQGGAIYIDSCEGQLEISYSKFEKNIAQKNVASGLQKGSDLHFSDIGVGIQDVDLDEIKDNLIEKCSSNSNEPRVCIMNSCLYGWIDDGDDLKWWEMLIVVSFGLALIAGVAILVVFAVKKWKQKKKKIDLNLGNNNNNGNQQVDRQQAVDRHRQNIQGVVQQYSPILTPTDDFQFQEKDELIQ</sequence>
<evidence type="ECO:0000313" key="4">
    <source>
        <dbReference type="Proteomes" id="UP000324800"/>
    </source>
</evidence>
<comment type="caution">
    <text evidence="3">The sequence shown here is derived from an EMBL/GenBank/DDBJ whole genome shotgun (WGS) entry which is preliminary data.</text>
</comment>
<evidence type="ECO:0000256" key="2">
    <source>
        <dbReference type="SAM" id="SignalP"/>
    </source>
</evidence>
<evidence type="ECO:0008006" key="5">
    <source>
        <dbReference type="Google" id="ProtNLM"/>
    </source>
</evidence>
<organism evidence="3 4">
    <name type="scientific">Streblomastix strix</name>
    <dbReference type="NCBI Taxonomy" id="222440"/>
    <lineage>
        <taxon>Eukaryota</taxon>
        <taxon>Metamonada</taxon>
        <taxon>Preaxostyla</taxon>
        <taxon>Oxymonadida</taxon>
        <taxon>Streblomastigidae</taxon>
        <taxon>Streblomastix</taxon>
    </lineage>
</organism>
<evidence type="ECO:0000313" key="3">
    <source>
        <dbReference type="EMBL" id="KAA6399037.1"/>
    </source>
</evidence>
<dbReference type="EMBL" id="SNRW01000832">
    <property type="protein sequence ID" value="KAA6399037.1"/>
    <property type="molecule type" value="Genomic_DNA"/>
</dbReference>